<protein>
    <submittedName>
        <fullName evidence="2">Uncharacterized protein</fullName>
    </submittedName>
</protein>
<sequence length="133" mass="14554">MALGAFGGYPEPQDVLPPEGTKLGVWPLMTDPSNGPSLRIVVPPGLRFTPVLSSLPSFPPHPEKPVPRSAVRRGNSTCRRQISQRLASKTPSDRIRIIYLVSSYDQWVQGKGTEAPTGFSPLVHFLPYCLCSQ</sequence>
<organism evidence="2 3">
    <name type="scientific">Saguinus oedipus</name>
    <name type="common">Cotton-top tamarin</name>
    <name type="synonym">Oedipomidas oedipus</name>
    <dbReference type="NCBI Taxonomy" id="9490"/>
    <lineage>
        <taxon>Eukaryota</taxon>
        <taxon>Metazoa</taxon>
        <taxon>Chordata</taxon>
        <taxon>Craniata</taxon>
        <taxon>Vertebrata</taxon>
        <taxon>Euteleostomi</taxon>
        <taxon>Mammalia</taxon>
        <taxon>Eutheria</taxon>
        <taxon>Euarchontoglires</taxon>
        <taxon>Primates</taxon>
        <taxon>Haplorrhini</taxon>
        <taxon>Platyrrhini</taxon>
        <taxon>Cebidae</taxon>
        <taxon>Callitrichinae</taxon>
        <taxon>Saguinus</taxon>
    </lineage>
</organism>
<proteinExistence type="predicted"/>
<feature type="region of interest" description="Disordered" evidence="1">
    <location>
        <begin position="57"/>
        <end position="88"/>
    </location>
</feature>
<dbReference type="Proteomes" id="UP001266305">
    <property type="component" value="Unassembled WGS sequence"/>
</dbReference>
<comment type="caution">
    <text evidence="2">The sequence shown here is derived from an EMBL/GenBank/DDBJ whole genome shotgun (WGS) entry which is preliminary data.</text>
</comment>
<feature type="compositionally biased region" description="Polar residues" evidence="1">
    <location>
        <begin position="74"/>
        <end position="88"/>
    </location>
</feature>
<keyword evidence="3" id="KW-1185">Reference proteome</keyword>
<evidence type="ECO:0000256" key="1">
    <source>
        <dbReference type="SAM" id="MobiDB-lite"/>
    </source>
</evidence>
<dbReference type="EMBL" id="JASSZA010000015">
    <property type="protein sequence ID" value="KAK2091988.1"/>
    <property type="molecule type" value="Genomic_DNA"/>
</dbReference>
<evidence type="ECO:0000313" key="2">
    <source>
        <dbReference type="EMBL" id="KAK2091988.1"/>
    </source>
</evidence>
<gene>
    <name evidence="2" type="ORF">P7K49_028516</name>
</gene>
<reference evidence="2 3" key="1">
    <citation type="submission" date="2023-05" db="EMBL/GenBank/DDBJ databases">
        <title>B98-5 Cell Line De Novo Hybrid Assembly: An Optical Mapping Approach.</title>
        <authorList>
            <person name="Kananen K."/>
            <person name="Auerbach J.A."/>
            <person name="Kautto E."/>
            <person name="Blachly J.S."/>
        </authorList>
    </citation>
    <scope>NUCLEOTIDE SEQUENCE [LARGE SCALE GENOMIC DNA]</scope>
    <source>
        <strain evidence="2">B95-8</strain>
        <tissue evidence="2">Cell line</tissue>
    </source>
</reference>
<accession>A0ABQ9U5R3</accession>
<evidence type="ECO:0000313" key="3">
    <source>
        <dbReference type="Proteomes" id="UP001266305"/>
    </source>
</evidence>
<name>A0ABQ9U5R3_SAGOE</name>